<protein>
    <recommendedName>
        <fullName evidence="2">histidinol-phosphate transaminase</fullName>
        <ecNumber evidence="2">2.6.1.9</ecNumber>
    </recommendedName>
</protein>
<dbReference type="AlphaFoldDB" id="X1HPY5"/>
<keyword evidence="3" id="KW-0032">Aminotransferase</keyword>
<dbReference type="GO" id="GO:0004400">
    <property type="term" value="F:histidinol-phosphate transaminase activity"/>
    <property type="evidence" value="ECO:0007669"/>
    <property type="project" value="UniProtKB-EC"/>
</dbReference>
<accession>X1HPY5</accession>
<organism evidence="10">
    <name type="scientific">marine sediment metagenome</name>
    <dbReference type="NCBI Taxonomy" id="412755"/>
    <lineage>
        <taxon>unclassified sequences</taxon>
        <taxon>metagenomes</taxon>
        <taxon>ecological metagenomes</taxon>
    </lineage>
</organism>
<evidence type="ECO:0000256" key="3">
    <source>
        <dbReference type="ARBA" id="ARBA00022576"/>
    </source>
</evidence>
<dbReference type="InterPro" id="IPR015421">
    <property type="entry name" value="PyrdxlP-dep_Trfase_major"/>
</dbReference>
<keyword evidence="6" id="KW-0663">Pyridoxal phosphate</keyword>
<comment type="catalytic activity">
    <reaction evidence="8">
        <text>L-histidinol phosphate + 2-oxoglutarate = 3-(imidazol-4-yl)-2-oxopropyl phosphate + L-glutamate</text>
        <dbReference type="Rhea" id="RHEA:23744"/>
        <dbReference type="ChEBI" id="CHEBI:16810"/>
        <dbReference type="ChEBI" id="CHEBI:29985"/>
        <dbReference type="ChEBI" id="CHEBI:57766"/>
        <dbReference type="ChEBI" id="CHEBI:57980"/>
        <dbReference type="EC" id="2.6.1.9"/>
    </reaction>
</comment>
<name>X1HPY5_9ZZZZ</name>
<evidence type="ECO:0000313" key="10">
    <source>
        <dbReference type="EMBL" id="GAH59105.1"/>
    </source>
</evidence>
<evidence type="ECO:0000256" key="4">
    <source>
        <dbReference type="ARBA" id="ARBA00022605"/>
    </source>
</evidence>
<evidence type="ECO:0000256" key="2">
    <source>
        <dbReference type="ARBA" id="ARBA00012748"/>
    </source>
</evidence>
<evidence type="ECO:0000259" key="9">
    <source>
        <dbReference type="Pfam" id="PF00155"/>
    </source>
</evidence>
<dbReference type="Gene3D" id="3.40.640.10">
    <property type="entry name" value="Type I PLP-dependent aspartate aminotransferase-like (Major domain)"/>
    <property type="match status" value="1"/>
</dbReference>
<dbReference type="SUPFAM" id="SSF53383">
    <property type="entry name" value="PLP-dependent transferases"/>
    <property type="match status" value="1"/>
</dbReference>
<evidence type="ECO:0000256" key="7">
    <source>
        <dbReference type="ARBA" id="ARBA00023102"/>
    </source>
</evidence>
<gene>
    <name evidence="10" type="ORF">S03H2_38811</name>
</gene>
<dbReference type="GO" id="GO:0030170">
    <property type="term" value="F:pyridoxal phosphate binding"/>
    <property type="evidence" value="ECO:0007669"/>
    <property type="project" value="InterPro"/>
</dbReference>
<sequence length="138" mass="15774">ESIESINRYTPQSKVDELLSLLSTYTNSPKNSIIISSASDILLKEFIYLFSKNRQIILADPSFFLINATCRKTYSSILKVRLKEPEFKFSIVPLIDELKKPTLIILDNPNNPTGNIILDKNEVKLILENENIVFLVDE</sequence>
<keyword evidence="4" id="KW-0028">Amino-acid biosynthesis</keyword>
<dbReference type="PANTHER" id="PTHR43643">
    <property type="entry name" value="HISTIDINOL-PHOSPHATE AMINOTRANSFERASE 2"/>
    <property type="match status" value="1"/>
</dbReference>
<keyword evidence="7" id="KW-0368">Histidine biosynthesis</keyword>
<dbReference type="GO" id="GO:0000105">
    <property type="term" value="P:L-histidine biosynthetic process"/>
    <property type="evidence" value="ECO:0007669"/>
    <property type="project" value="UniProtKB-KW"/>
</dbReference>
<dbReference type="InterPro" id="IPR004839">
    <property type="entry name" value="Aminotransferase_I/II_large"/>
</dbReference>
<dbReference type="InterPro" id="IPR050106">
    <property type="entry name" value="HistidinolP_aminotransfase"/>
</dbReference>
<dbReference type="Pfam" id="PF00155">
    <property type="entry name" value="Aminotran_1_2"/>
    <property type="match status" value="1"/>
</dbReference>
<comment type="pathway">
    <text evidence="1">Amino-acid biosynthesis; L-histidine biosynthesis; L-histidine from 5-phospho-alpha-D-ribose 1-diphosphate: step 7/9.</text>
</comment>
<evidence type="ECO:0000256" key="8">
    <source>
        <dbReference type="ARBA" id="ARBA00047481"/>
    </source>
</evidence>
<dbReference type="PANTHER" id="PTHR43643:SF6">
    <property type="entry name" value="HISTIDINOL-PHOSPHATE AMINOTRANSFERASE"/>
    <property type="match status" value="1"/>
</dbReference>
<dbReference type="EMBL" id="BARU01023951">
    <property type="protein sequence ID" value="GAH59105.1"/>
    <property type="molecule type" value="Genomic_DNA"/>
</dbReference>
<evidence type="ECO:0000256" key="1">
    <source>
        <dbReference type="ARBA" id="ARBA00005011"/>
    </source>
</evidence>
<reference evidence="10" key="1">
    <citation type="journal article" date="2014" name="Front. Microbiol.">
        <title>High frequency of phylogenetically diverse reductive dehalogenase-homologous genes in deep subseafloor sedimentary metagenomes.</title>
        <authorList>
            <person name="Kawai M."/>
            <person name="Futagami T."/>
            <person name="Toyoda A."/>
            <person name="Takaki Y."/>
            <person name="Nishi S."/>
            <person name="Hori S."/>
            <person name="Arai W."/>
            <person name="Tsubouchi T."/>
            <person name="Morono Y."/>
            <person name="Uchiyama I."/>
            <person name="Ito T."/>
            <person name="Fujiyama A."/>
            <person name="Inagaki F."/>
            <person name="Takami H."/>
        </authorList>
    </citation>
    <scope>NUCLEOTIDE SEQUENCE</scope>
    <source>
        <strain evidence="10">Expedition CK06-06</strain>
    </source>
</reference>
<feature type="non-terminal residue" evidence="10">
    <location>
        <position position="1"/>
    </location>
</feature>
<evidence type="ECO:0000256" key="6">
    <source>
        <dbReference type="ARBA" id="ARBA00022898"/>
    </source>
</evidence>
<dbReference type="InterPro" id="IPR015424">
    <property type="entry name" value="PyrdxlP-dep_Trfase"/>
</dbReference>
<feature type="domain" description="Aminotransferase class I/classII large" evidence="9">
    <location>
        <begin position="3"/>
        <end position="138"/>
    </location>
</feature>
<proteinExistence type="predicted"/>
<comment type="caution">
    <text evidence="10">The sequence shown here is derived from an EMBL/GenBank/DDBJ whole genome shotgun (WGS) entry which is preliminary data.</text>
</comment>
<evidence type="ECO:0000256" key="5">
    <source>
        <dbReference type="ARBA" id="ARBA00022679"/>
    </source>
</evidence>
<dbReference type="EC" id="2.6.1.9" evidence="2"/>
<keyword evidence="5" id="KW-0808">Transferase</keyword>